<dbReference type="GO" id="GO:0009244">
    <property type="term" value="P:lipopolysaccharide core region biosynthetic process"/>
    <property type="evidence" value="ECO:0007669"/>
    <property type="project" value="TreeGrafter"/>
</dbReference>
<evidence type="ECO:0000256" key="5">
    <source>
        <dbReference type="ARBA" id="ARBA00022516"/>
    </source>
</evidence>
<dbReference type="InterPro" id="IPR003758">
    <property type="entry name" value="LpxK"/>
</dbReference>
<dbReference type="PANTHER" id="PTHR42724:SF1">
    <property type="entry name" value="TETRAACYLDISACCHARIDE 4'-KINASE, MITOCHONDRIAL-RELATED"/>
    <property type="match status" value="1"/>
</dbReference>
<evidence type="ECO:0000256" key="4">
    <source>
        <dbReference type="ARBA" id="ARBA00016436"/>
    </source>
</evidence>
<keyword evidence="10 13" id="KW-0067">ATP-binding</keyword>
<dbReference type="PANTHER" id="PTHR42724">
    <property type="entry name" value="TETRAACYLDISACCHARIDE 4'-KINASE"/>
    <property type="match status" value="1"/>
</dbReference>
<dbReference type="EC" id="2.7.1.130" evidence="3 13"/>
<keyword evidence="6 13" id="KW-0441">Lipid A biosynthesis</keyword>
<accession>A0A223MWH4</accession>
<evidence type="ECO:0000256" key="11">
    <source>
        <dbReference type="ARBA" id="ARBA00023098"/>
    </source>
</evidence>
<proteinExistence type="inferred from homology"/>
<gene>
    <name evidence="13" type="primary">lpxK</name>
    <name evidence="14" type="ORF">CCZ37_04770</name>
</gene>
<dbReference type="GO" id="GO:0009245">
    <property type="term" value="P:lipid A biosynthetic process"/>
    <property type="evidence" value="ECO:0007669"/>
    <property type="project" value="UniProtKB-UniRule"/>
</dbReference>
<dbReference type="GO" id="GO:0009029">
    <property type="term" value="F:lipid-A 4'-kinase activity"/>
    <property type="evidence" value="ECO:0007669"/>
    <property type="project" value="UniProtKB-UniRule"/>
</dbReference>
<evidence type="ECO:0000256" key="12">
    <source>
        <dbReference type="ARBA" id="ARBA00029757"/>
    </source>
</evidence>
<evidence type="ECO:0000256" key="7">
    <source>
        <dbReference type="ARBA" id="ARBA00022679"/>
    </source>
</evidence>
<evidence type="ECO:0000256" key="10">
    <source>
        <dbReference type="ARBA" id="ARBA00022840"/>
    </source>
</evidence>
<dbReference type="Proteomes" id="UP000215148">
    <property type="component" value="Chromosome 1"/>
</dbReference>
<dbReference type="NCBIfam" id="TIGR00682">
    <property type="entry name" value="lpxK"/>
    <property type="match status" value="1"/>
</dbReference>
<keyword evidence="7 13" id="KW-0808">Transferase</keyword>
<dbReference type="SUPFAM" id="SSF52540">
    <property type="entry name" value="P-loop containing nucleoside triphosphate hydrolases"/>
    <property type="match status" value="1"/>
</dbReference>
<keyword evidence="8 13" id="KW-0547">Nucleotide-binding</keyword>
<keyword evidence="15" id="KW-1185">Reference proteome</keyword>
<protein>
    <recommendedName>
        <fullName evidence="4 13">Tetraacyldisaccharide 4'-kinase</fullName>
        <ecNumber evidence="3 13">2.7.1.130</ecNumber>
    </recommendedName>
    <alternativeName>
        <fullName evidence="12 13">Lipid A 4'-kinase</fullName>
    </alternativeName>
</protein>
<comment type="catalytic activity">
    <reaction evidence="13">
        <text>a lipid A disaccharide + ATP = a lipid IVA + ADP + H(+)</text>
        <dbReference type="Rhea" id="RHEA:67840"/>
        <dbReference type="ChEBI" id="CHEBI:15378"/>
        <dbReference type="ChEBI" id="CHEBI:30616"/>
        <dbReference type="ChEBI" id="CHEBI:176343"/>
        <dbReference type="ChEBI" id="CHEBI:176425"/>
        <dbReference type="ChEBI" id="CHEBI:456216"/>
        <dbReference type="EC" id="2.7.1.130"/>
    </reaction>
</comment>
<reference evidence="14 15" key="1">
    <citation type="submission" date="2017-08" db="EMBL/GenBank/DDBJ databases">
        <title>The Vibrio qinghaiensis sp.-Q67 is a luminous bacteria isolated firstly from Qinghai lake, Qinghai province, China, which has been proved to be very sensitive to detect environmental and food pollutants. Therefore, complete genome analysis of V. qinghaiensis sp.-Q67 highlights the potential application of this strain on detection of hazards in the contaminated environments.</title>
        <authorList>
            <person name="Gong L."/>
        </authorList>
    </citation>
    <scope>NUCLEOTIDE SEQUENCE [LARGE SCALE GENOMIC DNA]</scope>
    <source>
        <strain evidence="14 15">Q67</strain>
    </source>
</reference>
<dbReference type="HAMAP" id="MF_00409">
    <property type="entry name" value="LpxK"/>
    <property type="match status" value="1"/>
</dbReference>
<keyword evidence="5 13" id="KW-0444">Lipid biosynthesis</keyword>
<dbReference type="InterPro" id="IPR027417">
    <property type="entry name" value="P-loop_NTPase"/>
</dbReference>
<dbReference type="Pfam" id="PF02606">
    <property type="entry name" value="LpxK"/>
    <property type="match status" value="1"/>
</dbReference>
<evidence type="ECO:0000256" key="3">
    <source>
        <dbReference type="ARBA" id="ARBA00012071"/>
    </source>
</evidence>
<evidence type="ECO:0000256" key="9">
    <source>
        <dbReference type="ARBA" id="ARBA00022777"/>
    </source>
</evidence>
<dbReference type="KEGG" id="vqi:CCZ37_04770"/>
<dbReference type="GO" id="GO:0005524">
    <property type="term" value="F:ATP binding"/>
    <property type="evidence" value="ECO:0007669"/>
    <property type="project" value="UniProtKB-UniRule"/>
</dbReference>
<dbReference type="AlphaFoldDB" id="A0A223MWH4"/>
<evidence type="ECO:0000313" key="14">
    <source>
        <dbReference type="EMBL" id="ASU21945.1"/>
    </source>
</evidence>
<feature type="binding site" evidence="13">
    <location>
        <begin position="59"/>
        <end position="66"/>
    </location>
    <ligand>
        <name>ATP</name>
        <dbReference type="ChEBI" id="CHEBI:30616"/>
    </ligand>
</feature>
<keyword evidence="11 13" id="KW-0443">Lipid metabolism</keyword>
<evidence type="ECO:0000256" key="2">
    <source>
        <dbReference type="ARBA" id="ARBA00004870"/>
    </source>
</evidence>
<evidence type="ECO:0000256" key="8">
    <source>
        <dbReference type="ARBA" id="ARBA00022741"/>
    </source>
</evidence>
<evidence type="ECO:0000256" key="1">
    <source>
        <dbReference type="ARBA" id="ARBA00002274"/>
    </source>
</evidence>
<comment type="pathway">
    <text evidence="2 13">Glycolipid biosynthesis; lipid IV(A) biosynthesis; lipid IV(A) from (3R)-3-hydroxytetradecanoyl-[acyl-carrier-protein] and UDP-N-acetyl-alpha-D-glucosamine: step 6/6.</text>
</comment>
<evidence type="ECO:0000256" key="6">
    <source>
        <dbReference type="ARBA" id="ARBA00022556"/>
    </source>
</evidence>
<dbReference type="GO" id="GO:0005886">
    <property type="term" value="C:plasma membrane"/>
    <property type="evidence" value="ECO:0007669"/>
    <property type="project" value="TreeGrafter"/>
</dbReference>
<keyword evidence="9 13" id="KW-0418">Kinase</keyword>
<dbReference type="UniPathway" id="UPA00359">
    <property type="reaction ID" value="UER00482"/>
</dbReference>
<sequence>MIEKIWFGHHPVRFLLWPLLWPLSVLFRLVSQARKRAFQAGQKKRYKAPIPVVMVGNITAGGNGKTPLVVWLVEALQKQGFKPGVVSRGYGGKAPVYPLVLQSDTPTAHCGDEPKLIHQRTGAPVAVAPKRSQAVQALLPLGVDVIITDDGLQHYALERDIEFAVVDGVRRFGNEQFMPLGPLREPLSRLSEVDFIVTNGGQAQYGELAMHLSPSLAVNLVTGQQVSVSQLHALVAFAGIGYPARFFNTLEALGAKTVLTQGFADHQEYQYSELEALAQHGANVIMTEKDAVKCAAFAQENWWYLPVSAQFSSPDEQRILDKIKEVMEPYGSPSA</sequence>
<dbReference type="EMBL" id="CP022741">
    <property type="protein sequence ID" value="ASU21945.1"/>
    <property type="molecule type" value="Genomic_DNA"/>
</dbReference>
<comment type="similarity">
    <text evidence="13">Belongs to the LpxK family.</text>
</comment>
<name>A0A223MWH4_9VIBR</name>
<organism evidence="14 15">
    <name type="scientific">Vibrio qinghaiensis</name>
    <dbReference type="NCBI Taxonomy" id="2025808"/>
    <lineage>
        <taxon>Bacteria</taxon>
        <taxon>Pseudomonadati</taxon>
        <taxon>Pseudomonadota</taxon>
        <taxon>Gammaproteobacteria</taxon>
        <taxon>Vibrionales</taxon>
        <taxon>Vibrionaceae</taxon>
        <taxon>Vibrio</taxon>
    </lineage>
</organism>
<evidence type="ECO:0000313" key="15">
    <source>
        <dbReference type="Proteomes" id="UP000215148"/>
    </source>
</evidence>
<evidence type="ECO:0000256" key="13">
    <source>
        <dbReference type="HAMAP-Rule" id="MF_00409"/>
    </source>
</evidence>
<comment type="function">
    <text evidence="1 13">Transfers the gamma-phosphate of ATP to the 4'-position of a tetraacyldisaccharide 1-phosphate intermediate (termed DS-1-P) to form tetraacyldisaccharide 1,4'-bis-phosphate (lipid IVA).</text>
</comment>
<dbReference type="RefSeq" id="WP_094499887.1">
    <property type="nucleotide sequence ID" value="NZ_CAWNHI010000001.1"/>
</dbReference>